<dbReference type="Proteomes" id="UP000295132">
    <property type="component" value="Unassembled WGS sequence"/>
</dbReference>
<name>A0A4R5VX39_9BACI</name>
<gene>
    <name evidence="2" type="ORF">E2K98_05670</name>
</gene>
<dbReference type="AlphaFoldDB" id="A0A4R5VX39"/>
<reference evidence="2 3" key="1">
    <citation type="submission" date="2019-03" db="EMBL/GenBank/DDBJ databases">
        <title>Bacillus niacini sp. nov. a Nicotinate-Metabolizing Mesophile Isolated from Soil.</title>
        <authorList>
            <person name="Zhang G."/>
        </authorList>
    </citation>
    <scope>NUCLEOTIDE SEQUENCE [LARGE SCALE GENOMIC DNA]</scope>
    <source>
        <strain evidence="2 3">WN066</strain>
    </source>
</reference>
<feature type="compositionally biased region" description="Basic and acidic residues" evidence="1">
    <location>
        <begin position="1"/>
        <end position="10"/>
    </location>
</feature>
<feature type="compositionally biased region" description="Polar residues" evidence="1">
    <location>
        <begin position="37"/>
        <end position="46"/>
    </location>
</feature>
<evidence type="ECO:0000256" key="1">
    <source>
        <dbReference type="SAM" id="MobiDB-lite"/>
    </source>
</evidence>
<feature type="compositionally biased region" description="Basic and acidic residues" evidence="1">
    <location>
        <begin position="18"/>
        <end position="28"/>
    </location>
</feature>
<comment type="caution">
    <text evidence="2">The sequence shown here is derived from an EMBL/GenBank/DDBJ whole genome shotgun (WGS) entry which is preliminary data.</text>
</comment>
<proteinExistence type="predicted"/>
<feature type="region of interest" description="Disordered" evidence="1">
    <location>
        <begin position="1"/>
        <end position="48"/>
    </location>
</feature>
<sequence length="70" mass="8459">MEWKTRRLLREYGAGETPQERSDEEAPRHARGKRSAWNGNQQTSLKQPKIKMCKIHHHQVLKHEKRFLFH</sequence>
<evidence type="ECO:0000313" key="2">
    <source>
        <dbReference type="EMBL" id="TDK62951.1"/>
    </source>
</evidence>
<dbReference type="EMBL" id="SMYO01000003">
    <property type="protein sequence ID" value="TDK62951.1"/>
    <property type="molecule type" value="Genomic_DNA"/>
</dbReference>
<evidence type="ECO:0000313" key="3">
    <source>
        <dbReference type="Proteomes" id="UP000295132"/>
    </source>
</evidence>
<organism evidence="2 3">
    <name type="scientific">Bacillus salipaludis</name>
    <dbReference type="NCBI Taxonomy" id="2547811"/>
    <lineage>
        <taxon>Bacteria</taxon>
        <taxon>Bacillati</taxon>
        <taxon>Bacillota</taxon>
        <taxon>Bacilli</taxon>
        <taxon>Bacillales</taxon>
        <taxon>Bacillaceae</taxon>
        <taxon>Bacillus</taxon>
    </lineage>
</organism>
<accession>A0A4R5VX39</accession>
<protein>
    <submittedName>
        <fullName evidence="2">Uncharacterized protein</fullName>
    </submittedName>
</protein>